<sequence>MGRRLSTWLILIRSFQVLGSFVPGAVNGWLLYYLYTNRLGPSELMLLLEVLIAIIFGHNFLSVLIIHTSHRSRQTAWIIATVCFDVVLCFVDLTIVSLLSYSGLPSNCSGLTSSTWSKGDKVNLPSRGYSTIRFSDEQDGHRGELDKFCGLERGFFFCAVLIILAYILGIITSVFRICDLKYTRNEEVELLLREREETLKLELKLQDQELQSQPCIPAPASTPESTTRRHNVAEATAAAKHALMSRPSVIHSPSSSSIPSSSRFKGMNLASIPESSAHRHTYISVSPRPAVATSSASVGQSSLMASDMTDFQANLAMVSDGSRYSGGNQVDSSQLPPYSPGNLRTMSGHRNENNDIRLSEYVKGETRAQDMKDGGGF</sequence>
<keyword evidence="2" id="KW-1133">Transmembrane helix</keyword>
<organism evidence="3 4">
    <name type="scientific">Gnomoniopsis smithogilvyi</name>
    <dbReference type="NCBI Taxonomy" id="1191159"/>
    <lineage>
        <taxon>Eukaryota</taxon>
        <taxon>Fungi</taxon>
        <taxon>Dikarya</taxon>
        <taxon>Ascomycota</taxon>
        <taxon>Pezizomycotina</taxon>
        <taxon>Sordariomycetes</taxon>
        <taxon>Sordariomycetidae</taxon>
        <taxon>Diaporthales</taxon>
        <taxon>Gnomoniaceae</taxon>
        <taxon>Gnomoniopsis</taxon>
    </lineage>
</organism>
<protein>
    <submittedName>
        <fullName evidence="3">Uncharacterized protein</fullName>
    </submittedName>
</protein>
<feature type="region of interest" description="Disordered" evidence="1">
    <location>
        <begin position="322"/>
        <end position="353"/>
    </location>
</feature>
<gene>
    <name evidence="3" type="ORF">N0V93_002696</name>
</gene>
<feature type="transmembrane region" description="Helical" evidence="2">
    <location>
        <begin position="154"/>
        <end position="175"/>
    </location>
</feature>
<name>A0A9W8YV99_9PEZI</name>
<dbReference type="OrthoDB" id="4940902at2759"/>
<proteinExistence type="predicted"/>
<evidence type="ECO:0000313" key="4">
    <source>
        <dbReference type="Proteomes" id="UP001140453"/>
    </source>
</evidence>
<evidence type="ECO:0000313" key="3">
    <source>
        <dbReference type="EMBL" id="KAJ4393484.1"/>
    </source>
</evidence>
<feature type="transmembrane region" description="Helical" evidence="2">
    <location>
        <begin position="44"/>
        <end position="66"/>
    </location>
</feature>
<reference evidence="3" key="1">
    <citation type="submission" date="2022-10" db="EMBL/GenBank/DDBJ databases">
        <title>Tapping the CABI collections for fungal endophytes: first genome assemblies for Collariella, Neodidymelliopsis, Ascochyta clinopodiicola, Didymella pomorum, Didymosphaeria variabile, Neocosmospora piperis and Neocucurbitaria cava.</title>
        <authorList>
            <person name="Hill R."/>
        </authorList>
    </citation>
    <scope>NUCLEOTIDE SEQUENCE</scope>
    <source>
        <strain evidence="3">IMI 355082</strain>
    </source>
</reference>
<dbReference type="Proteomes" id="UP001140453">
    <property type="component" value="Unassembled WGS sequence"/>
</dbReference>
<accession>A0A9W8YV99</accession>
<keyword evidence="2" id="KW-0472">Membrane</keyword>
<comment type="caution">
    <text evidence="3">The sequence shown here is derived from an EMBL/GenBank/DDBJ whole genome shotgun (WGS) entry which is preliminary data.</text>
</comment>
<evidence type="ECO:0000256" key="2">
    <source>
        <dbReference type="SAM" id="Phobius"/>
    </source>
</evidence>
<feature type="compositionally biased region" description="Polar residues" evidence="1">
    <location>
        <begin position="325"/>
        <end position="336"/>
    </location>
</feature>
<dbReference type="EMBL" id="JAPEVB010000002">
    <property type="protein sequence ID" value="KAJ4393484.1"/>
    <property type="molecule type" value="Genomic_DNA"/>
</dbReference>
<keyword evidence="2" id="KW-0812">Transmembrane</keyword>
<feature type="transmembrane region" description="Helical" evidence="2">
    <location>
        <begin position="7"/>
        <end position="32"/>
    </location>
</feature>
<feature type="transmembrane region" description="Helical" evidence="2">
    <location>
        <begin position="78"/>
        <end position="101"/>
    </location>
</feature>
<evidence type="ECO:0000256" key="1">
    <source>
        <dbReference type="SAM" id="MobiDB-lite"/>
    </source>
</evidence>
<dbReference type="AlphaFoldDB" id="A0A9W8YV99"/>
<keyword evidence="4" id="KW-1185">Reference proteome</keyword>